<dbReference type="EMBL" id="OZ021744">
    <property type="protein sequence ID" value="CAK9311372.1"/>
    <property type="molecule type" value="Genomic_DNA"/>
</dbReference>
<protein>
    <submittedName>
        <fullName evidence="1">Uncharacterized protein</fullName>
    </submittedName>
</protein>
<organism evidence="1 2">
    <name type="scientific">Citrullus colocynthis</name>
    <name type="common">colocynth</name>
    <dbReference type="NCBI Taxonomy" id="252529"/>
    <lineage>
        <taxon>Eukaryota</taxon>
        <taxon>Viridiplantae</taxon>
        <taxon>Streptophyta</taxon>
        <taxon>Embryophyta</taxon>
        <taxon>Tracheophyta</taxon>
        <taxon>Spermatophyta</taxon>
        <taxon>Magnoliopsida</taxon>
        <taxon>eudicotyledons</taxon>
        <taxon>Gunneridae</taxon>
        <taxon>Pentapetalae</taxon>
        <taxon>rosids</taxon>
        <taxon>fabids</taxon>
        <taxon>Cucurbitales</taxon>
        <taxon>Cucurbitaceae</taxon>
        <taxon>Benincaseae</taxon>
        <taxon>Citrullus</taxon>
    </lineage>
</organism>
<evidence type="ECO:0000313" key="1">
    <source>
        <dbReference type="EMBL" id="CAK9311372.1"/>
    </source>
</evidence>
<reference evidence="1 2" key="1">
    <citation type="submission" date="2024-03" db="EMBL/GenBank/DDBJ databases">
        <authorList>
            <person name="Gkanogiannis A."/>
            <person name="Becerra Lopez-Lavalle L."/>
        </authorList>
    </citation>
    <scope>NUCLEOTIDE SEQUENCE [LARGE SCALE GENOMIC DNA]</scope>
</reference>
<dbReference type="Proteomes" id="UP001642487">
    <property type="component" value="Chromosome 10"/>
</dbReference>
<evidence type="ECO:0000313" key="2">
    <source>
        <dbReference type="Proteomes" id="UP001642487"/>
    </source>
</evidence>
<sequence>MEVVNFIKTITKIDRMKIFDTNPDILRAFAGFGESGHRSALGSRTYRAVSPSDAFSPEVRTLRKTEIGPVPIAREIEECRKKNRKEILERGIWDSCPNGSCDMEKSIIRE</sequence>
<proteinExistence type="predicted"/>
<accession>A0ABP0XT89</accession>
<keyword evidence="2" id="KW-1185">Reference proteome</keyword>
<name>A0ABP0XT89_9ROSI</name>
<gene>
    <name evidence="1" type="ORF">CITCOLO1_LOCUS3031</name>
</gene>